<evidence type="ECO:0000259" key="1">
    <source>
        <dbReference type="PROSITE" id="PS51029"/>
    </source>
</evidence>
<dbReference type="InterPro" id="IPR006578">
    <property type="entry name" value="MADF-dom"/>
</dbReference>
<feature type="domain" description="MADF" evidence="1">
    <location>
        <begin position="20"/>
        <end position="110"/>
    </location>
</feature>
<name>A0A1I7X712_HETBA</name>
<reference evidence="3" key="1">
    <citation type="submission" date="2016-11" db="UniProtKB">
        <authorList>
            <consortium name="WormBaseParasite"/>
        </authorList>
    </citation>
    <scope>IDENTIFICATION</scope>
</reference>
<proteinExistence type="predicted"/>
<dbReference type="PROSITE" id="PS51029">
    <property type="entry name" value="MADF"/>
    <property type="match status" value="1"/>
</dbReference>
<dbReference type="SMART" id="SM00595">
    <property type="entry name" value="MADF"/>
    <property type="match status" value="1"/>
</dbReference>
<dbReference type="WBParaSite" id="Hba_13362">
    <property type="protein sequence ID" value="Hba_13362"/>
    <property type="gene ID" value="Hba_13362"/>
</dbReference>
<evidence type="ECO:0000313" key="2">
    <source>
        <dbReference type="Proteomes" id="UP000095283"/>
    </source>
</evidence>
<dbReference type="AlphaFoldDB" id="A0A1I7X712"/>
<dbReference type="PANTHER" id="PTHR12243:SF67">
    <property type="entry name" value="COREPRESSOR OF PANGOLIN, ISOFORM A-RELATED"/>
    <property type="match status" value="1"/>
</dbReference>
<sequence length="304" mass="34054">MLAATTNRVDVGWTSARISVLIDAIKERPALWHSSHPHYRSMSKRKEYLSEVAEKVRSVAGGENINEDHVSGKWSILRECFNKQLKKVRGGGVSGWEHYARLVFLTPEVMSACRFDDLEAESHGTSNVDIVNSNGIGLDIQSQLEKMLGYVPEPLVSGECDPPIKRVKLSPKARERDIDADRQRTTRMQQASVVSTWVPPREDSIAAAMQAMTSTSTPPTATAQIVTTNSALTSILNKPRQSINGSISFNGEIPDQEDKWTLMGRMIEQTCRELEVKSHELAIHLQKDLNDIIFKYQLEGLKRK</sequence>
<protein>
    <submittedName>
        <fullName evidence="3">MADF domain-containing protein</fullName>
    </submittedName>
</protein>
<dbReference type="Proteomes" id="UP000095283">
    <property type="component" value="Unplaced"/>
</dbReference>
<dbReference type="InterPro" id="IPR039353">
    <property type="entry name" value="TF_Adf1"/>
</dbReference>
<organism evidence="2 3">
    <name type="scientific">Heterorhabditis bacteriophora</name>
    <name type="common">Entomopathogenic nematode worm</name>
    <dbReference type="NCBI Taxonomy" id="37862"/>
    <lineage>
        <taxon>Eukaryota</taxon>
        <taxon>Metazoa</taxon>
        <taxon>Ecdysozoa</taxon>
        <taxon>Nematoda</taxon>
        <taxon>Chromadorea</taxon>
        <taxon>Rhabditida</taxon>
        <taxon>Rhabditina</taxon>
        <taxon>Rhabditomorpha</taxon>
        <taxon>Strongyloidea</taxon>
        <taxon>Heterorhabditidae</taxon>
        <taxon>Heterorhabditis</taxon>
    </lineage>
</organism>
<evidence type="ECO:0000313" key="3">
    <source>
        <dbReference type="WBParaSite" id="Hba_13362"/>
    </source>
</evidence>
<dbReference type="Pfam" id="PF10545">
    <property type="entry name" value="MADF_DNA_bdg"/>
    <property type="match status" value="1"/>
</dbReference>
<keyword evidence="2" id="KW-1185">Reference proteome</keyword>
<dbReference type="PANTHER" id="PTHR12243">
    <property type="entry name" value="MADF DOMAIN TRANSCRIPTION FACTOR"/>
    <property type="match status" value="1"/>
</dbReference>
<accession>A0A1I7X712</accession>